<evidence type="ECO:0000313" key="1">
    <source>
        <dbReference type="EMBL" id="ADY25260.1"/>
    </source>
</evidence>
<reference evidence="1 2" key="2">
    <citation type="journal article" date="2012" name="Stand. Genomic Sci.">
        <title>Complete genome sequence of the orange-red pigmented, radioresistant Deinococcus proteolyticus type strain (MRP(T)).</title>
        <authorList>
            <person name="Copeland A."/>
            <person name="Zeytun A."/>
            <person name="Yassawong M."/>
            <person name="Nolan M."/>
            <person name="Lucas S."/>
            <person name="Hammon N."/>
            <person name="Deshpande S."/>
            <person name="Cheng J.F."/>
            <person name="Han C."/>
            <person name="Tapia R."/>
            <person name="Goodwin L.A."/>
            <person name="Pitluck S."/>
            <person name="Mavromatis K."/>
            <person name="Liolios K."/>
            <person name="Pagani I."/>
            <person name="Ivanova N."/>
            <person name="Mikhailova N."/>
            <person name="Pati A."/>
            <person name="Chen A."/>
            <person name="Palaniappan K."/>
            <person name="Land M."/>
            <person name="Hauser L."/>
            <person name="Jeffries C.D."/>
            <person name="Brambilla E.M."/>
            <person name="Rohde M."/>
            <person name="Sikorski J."/>
            <person name="Pukall R."/>
            <person name="Goker M."/>
            <person name="Detter J.C."/>
            <person name="Woyke T."/>
            <person name="Bristow J."/>
            <person name="Eisen J.A."/>
            <person name="Markowitz V."/>
            <person name="Hugenholtz P."/>
            <person name="Kyrpides N.C."/>
            <person name="Klenk H.P."/>
            <person name="Lapidus A."/>
        </authorList>
    </citation>
    <scope>NUCLEOTIDE SEQUENCE [LARGE SCALE GENOMIC DNA]</scope>
    <source>
        <strain evidence="2">ATCC 35074 / DSM 20540 / JCM 6276 / NBRC 101906 / NCIMB 13154 / VKM Ac-1939 / CCM 2703 / MRP</strain>
    </source>
</reference>
<protein>
    <submittedName>
        <fullName evidence="1">Uncharacterized protein</fullName>
    </submittedName>
</protein>
<evidence type="ECO:0000313" key="2">
    <source>
        <dbReference type="Proteomes" id="UP000007718"/>
    </source>
</evidence>
<organism evidence="1 2">
    <name type="scientific">Deinococcus proteolyticus (strain ATCC 35074 / DSM 20540 / JCM 6276 / NBRC 101906 / NCIMB 13154 / VKM Ac-1939 / CCM 2703 / MRP)</name>
    <dbReference type="NCBI Taxonomy" id="693977"/>
    <lineage>
        <taxon>Bacteria</taxon>
        <taxon>Thermotogati</taxon>
        <taxon>Deinococcota</taxon>
        <taxon>Deinococci</taxon>
        <taxon>Deinococcales</taxon>
        <taxon>Deinococcaceae</taxon>
        <taxon>Deinococcus</taxon>
    </lineage>
</organism>
<proteinExistence type="predicted"/>
<dbReference type="Proteomes" id="UP000007718">
    <property type="component" value="Chromosome"/>
</dbReference>
<name>F0RNM7_DEIPM</name>
<reference evidence="2" key="1">
    <citation type="submission" date="2011-02" db="EMBL/GenBank/DDBJ databases">
        <title>The complete sequence of chromosome of Deinococcus proteolyticus DSM 20540.</title>
        <authorList>
            <consortium name="US DOE Joint Genome Institute (JGI-PGF)"/>
            <person name="Lucas S."/>
            <person name="Copeland A."/>
            <person name="Lapidus A."/>
            <person name="Bruce D."/>
            <person name="Goodwin L."/>
            <person name="Pitluck S."/>
            <person name="Kyrpides N."/>
            <person name="Mavromatis K."/>
            <person name="Pagani I."/>
            <person name="Ivanova N."/>
            <person name="Ovchinnikova G."/>
            <person name="Zeytun A."/>
            <person name="Detter J.C."/>
            <person name="Han C."/>
            <person name="Land M."/>
            <person name="Hauser L."/>
            <person name="Markowitz V."/>
            <person name="Cheng J.-F."/>
            <person name="Hugenholtz P."/>
            <person name="Woyke T."/>
            <person name="Wu D."/>
            <person name="Pukall R."/>
            <person name="Steenblock K."/>
            <person name="Brambilla E."/>
            <person name="Klenk H.-P."/>
            <person name="Eisen J.A."/>
        </authorList>
    </citation>
    <scope>NUCLEOTIDE SEQUENCE [LARGE SCALE GENOMIC DNA]</scope>
    <source>
        <strain evidence="2">ATCC 35074 / DSM 20540 / JCM 6276 / NBRC 101906 / NCIMB 13154 / VKM Ac-1939 / CCM 2703 / MRP</strain>
    </source>
</reference>
<keyword evidence="2" id="KW-1185">Reference proteome</keyword>
<dbReference type="HOGENOM" id="CLU_3060809_0_0_0"/>
<dbReference type="EMBL" id="CP002536">
    <property type="protein sequence ID" value="ADY25260.1"/>
    <property type="molecule type" value="Genomic_DNA"/>
</dbReference>
<gene>
    <name evidence="1" type="ordered locus">Deipr_0085</name>
</gene>
<dbReference type="RefSeq" id="WP_013613869.1">
    <property type="nucleotide sequence ID" value="NC_015161.1"/>
</dbReference>
<dbReference type="KEGG" id="dpt:Deipr_0085"/>
<sequence length="53" mass="6011">MSERVLQQLYREAAQFNVLVYSSGGEVVTRDELHERLPSFLYGYAAPNSAPLH</sequence>
<dbReference type="AlphaFoldDB" id="F0RNM7"/>
<accession>F0RNM7</accession>
<dbReference type="STRING" id="693977.Deipr_0085"/>